<dbReference type="ExpressionAtlas" id="A0A3L6EJD8">
    <property type="expression patterns" value="baseline and differential"/>
</dbReference>
<feature type="transmembrane region" description="Helical" evidence="8">
    <location>
        <begin position="578"/>
        <end position="600"/>
    </location>
</feature>
<keyword evidence="4 8" id="KW-0812">Transmembrane</keyword>
<proteinExistence type="inferred from homology"/>
<feature type="transmembrane region" description="Helical" evidence="8">
    <location>
        <begin position="678"/>
        <end position="698"/>
    </location>
</feature>
<dbReference type="PROSITE" id="PS50850">
    <property type="entry name" value="MFS"/>
    <property type="match status" value="1"/>
</dbReference>
<dbReference type="GO" id="GO:0016020">
    <property type="term" value="C:membrane"/>
    <property type="evidence" value="ECO:0007669"/>
    <property type="project" value="UniProtKB-SubCell"/>
</dbReference>
<dbReference type="SUPFAM" id="SSF103473">
    <property type="entry name" value="MFS general substrate transporter"/>
    <property type="match status" value="1"/>
</dbReference>
<dbReference type="InterPro" id="IPR036259">
    <property type="entry name" value="MFS_trans_sf"/>
</dbReference>
<evidence type="ECO:0000259" key="9">
    <source>
        <dbReference type="PROSITE" id="PS50850"/>
    </source>
</evidence>
<dbReference type="InterPro" id="IPR020846">
    <property type="entry name" value="MFS_dom"/>
</dbReference>
<protein>
    <submittedName>
        <fullName evidence="10">Monosaccharide-sensing protein 3</fullName>
    </submittedName>
</protein>
<feature type="domain" description="Major facilitator superfamily (MFS) profile" evidence="9">
    <location>
        <begin position="7"/>
        <end position="733"/>
    </location>
</feature>
<feature type="transmembrane region" description="Helical" evidence="8">
    <location>
        <begin position="133"/>
        <end position="157"/>
    </location>
</feature>
<dbReference type="FunFam" id="1.20.1250.20:FF:000345">
    <property type="entry name" value="Monosaccharide-sensing protein 3"/>
    <property type="match status" value="1"/>
</dbReference>
<feature type="transmembrane region" description="Helical" evidence="8">
    <location>
        <begin position="163"/>
        <end position="185"/>
    </location>
</feature>
<feature type="transmembrane region" description="Helical" evidence="8">
    <location>
        <begin position="612"/>
        <end position="633"/>
    </location>
</feature>
<feature type="compositionally biased region" description="Polar residues" evidence="7">
    <location>
        <begin position="390"/>
        <end position="402"/>
    </location>
</feature>
<reference evidence="10 11" key="1">
    <citation type="journal article" date="2018" name="Nat. Genet.">
        <title>Extensive intraspecific gene order and gene structural variations between Mo17 and other maize genomes.</title>
        <authorList>
            <person name="Sun S."/>
            <person name="Zhou Y."/>
            <person name="Chen J."/>
            <person name="Shi J."/>
            <person name="Zhao H."/>
            <person name="Zhao H."/>
            <person name="Song W."/>
            <person name="Zhang M."/>
            <person name="Cui Y."/>
            <person name="Dong X."/>
            <person name="Liu H."/>
            <person name="Ma X."/>
            <person name="Jiao Y."/>
            <person name="Wang B."/>
            <person name="Wei X."/>
            <person name="Stein J.C."/>
            <person name="Glaubitz J.C."/>
            <person name="Lu F."/>
            <person name="Yu G."/>
            <person name="Liang C."/>
            <person name="Fengler K."/>
            <person name="Li B."/>
            <person name="Rafalski A."/>
            <person name="Schnable P.S."/>
            <person name="Ware D.H."/>
            <person name="Buckler E.S."/>
            <person name="Lai J."/>
        </authorList>
    </citation>
    <scope>NUCLEOTIDE SEQUENCE [LARGE SCALE GENOMIC DNA]</scope>
    <source>
        <strain evidence="11">cv. Missouri 17</strain>
        <tissue evidence="10">Seedling</tissue>
    </source>
</reference>
<evidence type="ECO:0000256" key="7">
    <source>
        <dbReference type="SAM" id="MobiDB-lite"/>
    </source>
</evidence>
<comment type="subcellular location">
    <subcellularLocation>
        <location evidence="1">Membrane</location>
        <topology evidence="1">Multi-pass membrane protein</topology>
    </subcellularLocation>
</comment>
<dbReference type="PANTHER" id="PTHR48020:SF35">
    <property type="entry name" value="SUGAR TRANSPORTER"/>
    <property type="match status" value="1"/>
</dbReference>
<feature type="transmembrane region" description="Helical" evidence="8">
    <location>
        <begin position="639"/>
        <end position="666"/>
    </location>
</feature>
<evidence type="ECO:0000256" key="6">
    <source>
        <dbReference type="ARBA" id="ARBA00023136"/>
    </source>
</evidence>
<dbReference type="Gene3D" id="1.20.1250.20">
    <property type="entry name" value="MFS general substrate transporter like domains"/>
    <property type="match status" value="2"/>
</dbReference>
<evidence type="ECO:0000256" key="4">
    <source>
        <dbReference type="ARBA" id="ARBA00022692"/>
    </source>
</evidence>
<feature type="compositionally biased region" description="Gly residues" evidence="7">
    <location>
        <begin position="374"/>
        <end position="383"/>
    </location>
</feature>
<evidence type="ECO:0000256" key="1">
    <source>
        <dbReference type="ARBA" id="ARBA00004141"/>
    </source>
</evidence>
<feature type="transmembrane region" description="Helical" evidence="8">
    <location>
        <begin position="74"/>
        <end position="92"/>
    </location>
</feature>
<dbReference type="GO" id="GO:0022857">
    <property type="term" value="F:transmembrane transporter activity"/>
    <property type="evidence" value="ECO:0007669"/>
    <property type="project" value="InterPro"/>
</dbReference>
<dbReference type="AlphaFoldDB" id="A0A3L6EJD8"/>
<feature type="compositionally biased region" description="Acidic residues" evidence="7">
    <location>
        <begin position="341"/>
        <end position="368"/>
    </location>
</feature>
<feature type="region of interest" description="Disordered" evidence="7">
    <location>
        <begin position="334"/>
        <end position="427"/>
    </location>
</feature>
<evidence type="ECO:0000256" key="2">
    <source>
        <dbReference type="ARBA" id="ARBA00010992"/>
    </source>
</evidence>
<dbReference type="PROSITE" id="PS00217">
    <property type="entry name" value="SUGAR_TRANSPORT_2"/>
    <property type="match status" value="1"/>
</dbReference>
<gene>
    <name evidence="10" type="primary">MSSP3_0</name>
    <name evidence="10" type="ORF">Zm00014a_009701</name>
</gene>
<feature type="transmembrane region" description="Helical" evidence="8">
    <location>
        <begin position="42"/>
        <end position="62"/>
    </location>
</feature>
<dbReference type="PRINTS" id="PR00171">
    <property type="entry name" value="SUGRTRNSPORT"/>
</dbReference>
<name>A0A3L6EJD8_MAIZE</name>
<dbReference type="PANTHER" id="PTHR48020">
    <property type="entry name" value="PROTON MYO-INOSITOL COTRANSPORTER"/>
    <property type="match status" value="1"/>
</dbReference>
<dbReference type="Pfam" id="PF00083">
    <property type="entry name" value="Sugar_tr"/>
    <property type="match status" value="2"/>
</dbReference>
<comment type="caution">
    <text evidence="10">The sequence shown here is derived from an EMBL/GenBank/DDBJ whole genome shotgun (WGS) entry which is preliminary data.</text>
</comment>
<organism evidence="10 11">
    <name type="scientific">Zea mays</name>
    <name type="common">Maize</name>
    <dbReference type="NCBI Taxonomy" id="4577"/>
    <lineage>
        <taxon>Eukaryota</taxon>
        <taxon>Viridiplantae</taxon>
        <taxon>Streptophyta</taxon>
        <taxon>Embryophyta</taxon>
        <taxon>Tracheophyta</taxon>
        <taxon>Spermatophyta</taxon>
        <taxon>Magnoliopsida</taxon>
        <taxon>Liliopsida</taxon>
        <taxon>Poales</taxon>
        <taxon>Poaceae</taxon>
        <taxon>PACMAD clade</taxon>
        <taxon>Panicoideae</taxon>
        <taxon>Andropogonodae</taxon>
        <taxon>Andropogoneae</taxon>
        <taxon>Tripsacinae</taxon>
        <taxon>Zea</taxon>
    </lineage>
</organism>
<keyword evidence="3" id="KW-0813">Transport</keyword>
<evidence type="ECO:0000313" key="10">
    <source>
        <dbReference type="EMBL" id="PWZ21066.1"/>
    </source>
</evidence>
<dbReference type="InterPro" id="IPR050814">
    <property type="entry name" value="Myo-inositol_Transporter"/>
</dbReference>
<comment type="similarity">
    <text evidence="2">Belongs to the major facilitator superfamily. Sugar transporter (TC 2.A.1.1) family.</text>
</comment>
<feature type="transmembrane region" description="Helical" evidence="8">
    <location>
        <begin position="704"/>
        <end position="727"/>
    </location>
</feature>
<feature type="compositionally biased region" description="Polar residues" evidence="7">
    <location>
        <begin position="414"/>
        <end position="427"/>
    </location>
</feature>
<sequence>MQGAVLVAIAAAIGNLLQGLDNAAIAAAVLYIKREFHLETDPALEGVVVATSLFGATIVTIFSGPVSDVIGRRPMLIVSSLLYFAGGLLMLWSPSVPVLLVARLVDGFGVGLAVTLVPVYISETAPPEIRGFLNTLPQLTGSLGMFLSYCMIFYMTLGDSPSWRFMLGVLSVPSLAYLALTVLYLPESPRWLVSKGRMKEARAILQMLRGREDVSGEMALLVEGLGSSDDTVIEEYVLGPAAAGDESEHETRDQVTLYGPEQGLSWVAQQVQGARSSVLGSAVGLASRQGSMYEQMKDPVVTLLGSVHDKMPDSGASARASTLFPNLGSMLSVTERHGGDWDEENVPPNDDLDDDEDEEEYLSDDEDAGAGAAARGGGGGGGALHAPLLSRQSTDVDVTSGTSKKDGSHPPESSPMQRYSSITSGEAASTMGIGGGWQLAWKWTEMVGADGVRRGGVKRMYLHEEGGGDGDSSDPAGGYVHAAALVSPSILYTKDVLIGQSPTPAFDSPPPETVANKAGGGPCWRELLEPGVRRALFCGVMIQILQQLSGINGVMYYTPQILDQAGVSVLLSSLGLSADSASILLSGVTMLMMLPCIVVAMRLMDVAGRRSLLLRTIPVLIVSLAVLVLANVVPMAAKVHALLSTACVVVYFCCFVMGFGPIPNILCAEIFPTRVRGICIAVCSLTFWICDIIVTNSLPVMLRTIGLAGVFGSYAFVCCLSLVFVYLRVPETKGFPLEVIIEFFNVGAKAQKPEQHEEEENDHD</sequence>
<feature type="transmembrane region" description="Helical" evidence="8">
    <location>
        <begin position="98"/>
        <end position="121"/>
    </location>
</feature>
<dbReference type="InterPro" id="IPR003663">
    <property type="entry name" value="Sugar/inositol_transpt"/>
</dbReference>
<evidence type="ECO:0000313" key="11">
    <source>
        <dbReference type="Proteomes" id="UP000251960"/>
    </source>
</evidence>
<keyword evidence="6 8" id="KW-0472">Membrane</keyword>
<dbReference type="InterPro" id="IPR005829">
    <property type="entry name" value="Sugar_transporter_CS"/>
</dbReference>
<dbReference type="PROSITE" id="PS00216">
    <property type="entry name" value="SUGAR_TRANSPORT_1"/>
    <property type="match status" value="2"/>
</dbReference>
<evidence type="ECO:0000256" key="8">
    <source>
        <dbReference type="SAM" id="Phobius"/>
    </source>
</evidence>
<accession>A0A3L6EJD8</accession>
<dbReference type="Proteomes" id="UP000251960">
    <property type="component" value="Chromosome 5"/>
</dbReference>
<dbReference type="EMBL" id="NCVQ01000006">
    <property type="protein sequence ID" value="PWZ21066.1"/>
    <property type="molecule type" value="Genomic_DNA"/>
</dbReference>
<dbReference type="InterPro" id="IPR005828">
    <property type="entry name" value="MFS_sugar_transport-like"/>
</dbReference>
<evidence type="ECO:0000256" key="5">
    <source>
        <dbReference type="ARBA" id="ARBA00022989"/>
    </source>
</evidence>
<keyword evidence="5 8" id="KW-1133">Transmembrane helix</keyword>
<evidence type="ECO:0000256" key="3">
    <source>
        <dbReference type="ARBA" id="ARBA00022448"/>
    </source>
</evidence>